<feature type="transmembrane region" description="Helical" evidence="2">
    <location>
        <begin position="34"/>
        <end position="53"/>
    </location>
</feature>
<comment type="caution">
    <text evidence="3">The sequence shown here is derived from an EMBL/GenBank/DDBJ whole genome shotgun (WGS) entry which is preliminary data.</text>
</comment>
<gene>
    <name evidence="3" type="ORF">RM649_23285</name>
</gene>
<sequence length="170" mass="18467">MDQIGRIPPVAGRRDGREWYGLPFDDRGATATEYVGLVVVVTSIVGALTATGVGGRIAERFRCAVTFGDRGGGRDTAAPRTDGDHEPPLCQFSSVSDKGRRRTRWSARPTPRAPYRRPRRLRSPKGTRVSGVTITGPDTHRRTYAVRVDAAEGAPPAADLDRIVESVTVR</sequence>
<keyword evidence="2" id="KW-0812">Transmembrane</keyword>
<dbReference type="Proteomes" id="UP001183777">
    <property type="component" value="Unassembled WGS sequence"/>
</dbReference>
<accession>A0ABU2RNZ0</accession>
<evidence type="ECO:0000256" key="2">
    <source>
        <dbReference type="SAM" id="Phobius"/>
    </source>
</evidence>
<proteinExistence type="predicted"/>
<evidence type="ECO:0000313" key="4">
    <source>
        <dbReference type="Proteomes" id="UP001183777"/>
    </source>
</evidence>
<keyword evidence="4" id="KW-1185">Reference proteome</keyword>
<organism evidence="3 4">
    <name type="scientific">Streptomyces salyersiae</name>
    <dbReference type="NCBI Taxonomy" id="3075530"/>
    <lineage>
        <taxon>Bacteria</taxon>
        <taxon>Bacillati</taxon>
        <taxon>Actinomycetota</taxon>
        <taxon>Actinomycetes</taxon>
        <taxon>Kitasatosporales</taxon>
        <taxon>Streptomycetaceae</taxon>
        <taxon>Streptomyces</taxon>
    </lineage>
</organism>
<keyword evidence="2" id="KW-1133">Transmembrane helix</keyword>
<evidence type="ECO:0000256" key="1">
    <source>
        <dbReference type="SAM" id="MobiDB-lite"/>
    </source>
</evidence>
<name>A0ABU2RNZ0_9ACTN</name>
<protein>
    <submittedName>
        <fullName evidence="3">Uncharacterized protein</fullName>
    </submittedName>
</protein>
<evidence type="ECO:0000313" key="3">
    <source>
        <dbReference type="EMBL" id="MDT0430561.1"/>
    </source>
</evidence>
<feature type="region of interest" description="Disordered" evidence="1">
    <location>
        <begin position="68"/>
        <end position="137"/>
    </location>
</feature>
<feature type="compositionally biased region" description="Basic residues" evidence="1">
    <location>
        <begin position="114"/>
        <end position="125"/>
    </location>
</feature>
<dbReference type="EMBL" id="JAVREX010000010">
    <property type="protein sequence ID" value="MDT0430561.1"/>
    <property type="molecule type" value="Genomic_DNA"/>
</dbReference>
<keyword evidence="2" id="KW-0472">Membrane</keyword>
<reference evidence="4" key="1">
    <citation type="submission" date="2023-07" db="EMBL/GenBank/DDBJ databases">
        <title>30 novel species of actinomycetes from the DSMZ collection.</title>
        <authorList>
            <person name="Nouioui I."/>
        </authorList>
    </citation>
    <scope>NUCLEOTIDE SEQUENCE [LARGE SCALE GENOMIC DNA]</scope>
    <source>
        <strain evidence="4">DSM 41770</strain>
    </source>
</reference>
<dbReference type="RefSeq" id="WP_234460857.1">
    <property type="nucleotide sequence ID" value="NZ_JAVREX010000010.1"/>
</dbReference>